<dbReference type="EMBL" id="CP054153">
    <property type="protein sequence ID" value="QMI50201.1"/>
    <property type="molecule type" value="Genomic_DNA"/>
</dbReference>
<keyword evidence="2" id="KW-0547">Nucleotide-binding</keyword>
<gene>
    <name evidence="2" type="ORF">HRE60_00585</name>
</gene>
<dbReference type="InterPro" id="IPR027417">
    <property type="entry name" value="P-loop_NTPase"/>
</dbReference>
<dbReference type="SUPFAM" id="SSF52540">
    <property type="entry name" value="P-loop containing nucleoside triphosphate hydrolases"/>
    <property type="match status" value="1"/>
</dbReference>
<name>A0A7L6WGW9_STRSL</name>
<proteinExistence type="predicted"/>
<sequence length="245" mass="28019">MRYPIFHDRKTGQPIWMSLTGHVLLSGSTGSGKSVAMLHVVHCLACLSPPGDTLQILDYKMSRDWKELRGINGYWSFESAKEGFNRAYQLFRKQLEGSEPIGDNIHWLIIDEFASLSEAYTDKKERAEFLRRFGEMMRLSRNIGDGEGGWRIWVSVQQANSELFGSTQARSQFFLRILVGGVSSEGKRMLFEKDDSDPTKVTSSPTGKGFAQTYGEKILKIIFPYEKRRKLVFTRIKTMLERSTL</sequence>
<accession>A0A7L6WGW9</accession>
<dbReference type="AlphaFoldDB" id="A0A7L6WGW9"/>
<protein>
    <submittedName>
        <fullName evidence="2">ATP-binding protein</fullName>
    </submittedName>
</protein>
<evidence type="ECO:0000313" key="3">
    <source>
        <dbReference type="Proteomes" id="UP000516705"/>
    </source>
</evidence>
<keyword evidence="2" id="KW-0067">ATP-binding</keyword>
<dbReference type="GO" id="GO:0005524">
    <property type="term" value="F:ATP binding"/>
    <property type="evidence" value="ECO:0007669"/>
    <property type="project" value="UniProtKB-KW"/>
</dbReference>
<dbReference type="Pfam" id="PF01580">
    <property type="entry name" value="FtsK_SpoIIIE"/>
    <property type="match status" value="1"/>
</dbReference>
<feature type="domain" description="FtsK" evidence="1">
    <location>
        <begin position="5"/>
        <end position="76"/>
    </location>
</feature>
<organism evidence="2 3">
    <name type="scientific">Streptococcus salivarius</name>
    <dbReference type="NCBI Taxonomy" id="1304"/>
    <lineage>
        <taxon>Bacteria</taxon>
        <taxon>Bacillati</taxon>
        <taxon>Bacillota</taxon>
        <taxon>Bacilli</taxon>
        <taxon>Lactobacillales</taxon>
        <taxon>Streptococcaceae</taxon>
        <taxon>Streptococcus</taxon>
    </lineage>
</organism>
<dbReference type="Gene3D" id="3.40.50.300">
    <property type="entry name" value="P-loop containing nucleotide triphosphate hydrolases"/>
    <property type="match status" value="1"/>
</dbReference>
<dbReference type="RefSeq" id="WP_181670851.1">
    <property type="nucleotide sequence ID" value="NZ_CP054153.1"/>
</dbReference>
<dbReference type="InterPro" id="IPR002543">
    <property type="entry name" value="FtsK_dom"/>
</dbReference>
<evidence type="ECO:0000313" key="2">
    <source>
        <dbReference type="EMBL" id="QMI50201.1"/>
    </source>
</evidence>
<evidence type="ECO:0000259" key="1">
    <source>
        <dbReference type="Pfam" id="PF01580"/>
    </source>
</evidence>
<dbReference type="Proteomes" id="UP000516705">
    <property type="component" value="Chromosome"/>
</dbReference>
<dbReference type="GO" id="GO:0003677">
    <property type="term" value="F:DNA binding"/>
    <property type="evidence" value="ECO:0007669"/>
    <property type="project" value="InterPro"/>
</dbReference>
<reference evidence="2 3" key="1">
    <citation type="journal article" date="2020" name="Microbiol. Resour. Announc.">
        <title>Complete Genome Sequence of Streptococcus salivarius DB-B5, a Novel Probiotic Candidate Isolated from the Supragingival Plaque of a Healthy Female Subject.</title>
        <authorList>
            <person name="Fields F.R."/>
            <person name="Li X."/>
            <person name="Navarre W.W."/>
            <person name="Naito M."/>
        </authorList>
    </citation>
    <scope>NUCLEOTIDE SEQUENCE [LARGE SCALE GENOMIC DNA]</scope>
    <source>
        <strain evidence="2 3">DB-B5</strain>
    </source>
</reference>